<dbReference type="Proteomes" id="UP000076512">
    <property type="component" value="Unassembled WGS sequence"/>
</dbReference>
<keyword evidence="3" id="KW-1185">Reference proteome</keyword>
<name>A0A164LP76_9NOCA</name>
<sequence>MTTTRAEPPIDTTGQTLVRSLQTAAARNLATTTKTRPQSAGITDRWLLDQLPWVEVPGGVYRVNRRRVLRRSRGRVGFAESGADNIQVIPESLTEIPVLHGYRNLDVLRQLAERCRPRAVTVGEVLVEQGQPVRFALAVVHGRLERLAADSYGVPHVVGILTDGDHLGDEALLQSEPFWSATVRASTAGTVVTIPWDGFLDIFEANADLREHITEFMTNATMRVNAKGEAVIGVASGHRGEPPVPGTFVDYDLPPREYELSLAQSILRIHTRVLDIYNDPMSQFDEQLRLTLEEIRERGEWELVNNRDFGLLHATDYDQRISTRSGPPTPDDIDALLSMCRSTDLLFGHPRAIAAFRRECNRRGLVPETVRVHGRPVTAWAGIPFFPCEKIPITDTQSSSIIAMRTGAEDQGVIGLHRSGLPDEYDTGISVRFMGVDEHAIASYLITSYYSVAALVPDAIALLEHVDVAIL</sequence>
<dbReference type="SUPFAM" id="SSF51206">
    <property type="entry name" value="cAMP-binding domain-like"/>
    <property type="match status" value="1"/>
</dbReference>
<evidence type="ECO:0000259" key="1">
    <source>
        <dbReference type="PROSITE" id="PS50042"/>
    </source>
</evidence>
<dbReference type="EMBL" id="LWGR01000007">
    <property type="protein sequence ID" value="KZM72626.1"/>
    <property type="molecule type" value="Genomic_DNA"/>
</dbReference>
<dbReference type="InterPro" id="IPR018490">
    <property type="entry name" value="cNMP-bd_dom_sf"/>
</dbReference>
<dbReference type="PROSITE" id="PS50042">
    <property type="entry name" value="CNMP_BINDING_3"/>
    <property type="match status" value="1"/>
</dbReference>
<dbReference type="OrthoDB" id="181419at2"/>
<dbReference type="RefSeq" id="WP_067588699.1">
    <property type="nucleotide sequence ID" value="NZ_JABMCZ010000005.1"/>
</dbReference>
<dbReference type="SMART" id="SM00100">
    <property type="entry name" value="cNMP"/>
    <property type="match status" value="1"/>
</dbReference>
<protein>
    <submittedName>
        <fullName evidence="2">Crp/Fnr family transcriptional regulator</fullName>
    </submittedName>
</protein>
<accession>A0A164LP76</accession>
<reference evidence="2 3" key="1">
    <citation type="submission" date="2016-04" db="EMBL/GenBank/DDBJ databases">
        <authorList>
            <person name="Evans L.H."/>
            <person name="Alamgir A."/>
            <person name="Owens N."/>
            <person name="Weber N.D."/>
            <person name="Virtaneva K."/>
            <person name="Barbian K."/>
            <person name="Babar A."/>
            <person name="Rosenke K."/>
        </authorList>
    </citation>
    <scope>NUCLEOTIDE SEQUENCE [LARGE SCALE GENOMIC DNA]</scope>
    <source>
        <strain evidence="2 3">IFM 0406</strain>
    </source>
</reference>
<dbReference type="PANTHER" id="PTHR24567:SF74">
    <property type="entry name" value="HTH-TYPE TRANSCRIPTIONAL REGULATOR ARCR"/>
    <property type="match status" value="1"/>
</dbReference>
<gene>
    <name evidence="2" type="ORF">AWN90_27935</name>
</gene>
<dbReference type="InterPro" id="IPR049817">
    <property type="entry name" value="Encap_f2b"/>
</dbReference>
<dbReference type="GO" id="GO:0003700">
    <property type="term" value="F:DNA-binding transcription factor activity"/>
    <property type="evidence" value="ECO:0007669"/>
    <property type="project" value="TreeGrafter"/>
</dbReference>
<dbReference type="AlphaFoldDB" id="A0A164LP76"/>
<dbReference type="Gene3D" id="2.60.120.10">
    <property type="entry name" value="Jelly Rolls"/>
    <property type="match status" value="1"/>
</dbReference>
<dbReference type="NCBIfam" id="NF041163">
    <property type="entry name" value="encap_f2b"/>
    <property type="match status" value="1"/>
</dbReference>
<feature type="domain" description="Cyclic nucleotide-binding" evidence="1">
    <location>
        <begin position="108"/>
        <end position="220"/>
    </location>
</feature>
<dbReference type="CDD" id="cd00038">
    <property type="entry name" value="CAP_ED"/>
    <property type="match status" value="1"/>
</dbReference>
<dbReference type="GO" id="GO:0005829">
    <property type="term" value="C:cytosol"/>
    <property type="evidence" value="ECO:0007669"/>
    <property type="project" value="TreeGrafter"/>
</dbReference>
<dbReference type="STRING" id="455432.AWN90_27935"/>
<dbReference type="InterPro" id="IPR014710">
    <property type="entry name" value="RmlC-like_jellyroll"/>
</dbReference>
<dbReference type="InterPro" id="IPR050397">
    <property type="entry name" value="Env_Response_Regulators"/>
</dbReference>
<dbReference type="PANTHER" id="PTHR24567">
    <property type="entry name" value="CRP FAMILY TRANSCRIPTIONAL REGULATORY PROTEIN"/>
    <property type="match status" value="1"/>
</dbReference>
<proteinExistence type="predicted"/>
<evidence type="ECO:0000313" key="3">
    <source>
        <dbReference type="Proteomes" id="UP000076512"/>
    </source>
</evidence>
<organism evidence="2 3">
    <name type="scientific">Nocardia terpenica</name>
    <dbReference type="NCBI Taxonomy" id="455432"/>
    <lineage>
        <taxon>Bacteria</taxon>
        <taxon>Bacillati</taxon>
        <taxon>Actinomycetota</taxon>
        <taxon>Actinomycetes</taxon>
        <taxon>Mycobacteriales</taxon>
        <taxon>Nocardiaceae</taxon>
        <taxon>Nocardia</taxon>
    </lineage>
</organism>
<dbReference type="InterPro" id="IPR000595">
    <property type="entry name" value="cNMP-bd_dom"/>
</dbReference>
<dbReference type="Pfam" id="PF00027">
    <property type="entry name" value="cNMP_binding"/>
    <property type="match status" value="1"/>
</dbReference>
<evidence type="ECO:0000313" key="2">
    <source>
        <dbReference type="EMBL" id="KZM72626.1"/>
    </source>
</evidence>
<dbReference type="Pfam" id="PF19307">
    <property type="entry name" value="SrpI-like"/>
    <property type="match status" value="1"/>
</dbReference>
<dbReference type="InterPro" id="IPR045641">
    <property type="entry name" value="SrpI-like"/>
</dbReference>
<comment type="caution">
    <text evidence="2">The sequence shown here is derived from an EMBL/GenBank/DDBJ whole genome shotgun (WGS) entry which is preliminary data.</text>
</comment>